<dbReference type="AlphaFoldDB" id="D5KXY5"/>
<organism evidence="2">
    <name type="scientific">Tremella fuciformis</name>
    <dbReference type="NCBI Taxonomy" id="64657"/>
    <lineage>
        <taxon>Eukaryota</taxon>
        <taxon>Fungi</taxon>
        <taxon>Dikarya</taxon>
        <taxon>Basidiomycota</taxon>
        <taxon>Agaricomycotina</taxon>
        <taxon>Tremellomycetes</taxon>
        <taxon>Tremellales</taxon>
        <taxon>Tremellaceae</taxon>
        <taxon>Tremella</taxon>
    </lineage>
</organism>
<keyword evidence="1" id="KW-0732">Signal</keyword>
<evidence type="ECO:0000256" key="1">
    <source>
        <dbReference type="SAM" id="SignalP"/>
    </source>
</evidence>
<name>D5KXY5_9TREE</name>
<feature type="signal peptide" evidence="1">
    <location>
        <begin position="1"/>
        <end position="17"/>
    </location>
</feature>
<proteinExistence type="evidence at transcript level"/>
<accession>D5KXY5</accession>
<evidence type="ECO:0000313" key="2">
    <source>
        <dbReference type="EMBL" id="ADE10030.1"/>
    </source>
</evidence>
<dbReference type="PROSITE" id="PS51257">
    <property type="entry name" value="PROKAR_LIPOPROTEIN"/>
    <property type="match status" value="1"/>
</dbReference>
<reference evidence="2" key="1">
    <citation type="submission" date="2010-02" db="EMBL/GenBank/DDBJ databases">
        <authorList>
            <person name="Xie B."/>
            <person name="Huang X."/>
            <person name="Deng Y."/>
        </authorList>
    </citation>
    <scope>NUCLEOTIDE SEQUENCE</scope>
</reference>
<sequence length="350" mass="36505">MKAAAAVALAVAGMAAAQNSSFIPSGISSSCTSLLESLDADTTLQSCVGQLLNITSAFTPSADGVNVTQSDINYALANMCKGKAGCSDSVVRNWLSEVYSSCNSELTSSTAYNEKVREIYDILYVFNPLLDAVCSVDSANQDYCINEIKNSLSNTTSSSNSSSSASASATSGVSNNTFVSFATTFDPVEFAAQYLYIPLTSSSLTKRFVSMFSRDAAQTVETATIVYPNATTYRSLNLPFLFLQPTMKSSQLCTPCTREVMVSYVKFESAYPYSLGISASPILGGQSRLWTGINSTCGSTFINAIMSEAGTSNSLATDGSSSSGAQARYAGMGGAVVALVGGASALMALL</sequence>
<dbReference type="EMBL" id="GU723585">
    <property type="protein sequence ID" value="ADE10030.1"/>
    <property type="molecule type" value="mRNA"/>
</dbReference>
<feature type="chain" id="PRO_5003074146" evidence="1">
    <location>
        <begin position="18"/>
        <end position="350"/>
    </location>
</feature>
<protein>
    <submittedName>
        <fullName evidence="2">Uncharacterized protein</fullName>
    </submittedName>
</protein>